<proteinExistence type="predicted"/>
<dbReference type="PROSITE" id="PS50110">
    <property type="entry name" value="RESPONSE_REGULATORY"/>
    <property type="match status" value="1"/>
</dbReference>
<dbReference type="SUPFAM" id="SSF52172">
    <property type="entry name" value="CheY-like"/>
    <property type="match status" value="1"/>
</dbReference>
<dbReference type="GO" id="GO:0006355">
    <property type="term" value="P:regulation of DNA-templated transcription"/>
    <property type="evidence" value="ECO:0007669"/>
    <property type="project" value="InterPro"/>
</dbReference>
<keyword evidence="5" id="KW-0804">Transcription</keyword>
<evidence type="ECO:0000259" key="6">
    <source>
        <dbReference type="PROSITE" id="PS50110"/>
    </source>
</evidence>
<dbReference type="Gene3D" id="1.10.10.10">
    <property type="entry name" value="Winged helix-like DNA-binding domain superfamily/Winged helix DNA-binding domain"/>
    <property type="match status" value="1"/>
</dbReference>
<evidence type="ECO:0000256" key="3">
    <source>
        <dbReference type="ARBA" id="ARBA00023015"/>
    </source>
</evidence>
<feature type="domain" description="OmpR/PhoB-type" evidence="7">
    <location>
        <begin position="84"/>
        <end position="171"/>
    </location>
</feature>
<dbReference type="CDD" id="cd00383">
    <property type="entry name" value="trans_reg_C"/>
    <property type="match status" value="1"/>
</dbReference>
<dbReference type="InterPro" id="IPR001867">
    <property type="entry name" value="OmpR/PhoB-type_DNA-bd"/>
</dbReference>
<evidence type="ECO:0000259" key="7">
    <source>
        <dbReference type="PROSITE" id="PS51755"/>
    </source>
</evidence>
<gene>
    <name evidence="8" type="ORF">B1A_18183</name>
</gene>
<dbReference type="InterPro" id="IPR001789">
    <property type="entry name" value="Sig_transdc_resp-reg_receiver"/>
</dbReference>
<dbReference type="InterPro" id="IPR039420">
    <property type="entry name" value="WalR-like"/>
</dbReference>
<dbReference type="PROSITE" id="PS51755">
    <property type="entry name" value="OMPR_PHOB"/>
    <property type="match status" value="1"/>
</dbReference>
<dbReference type="SUPFAM" id="SSF46894">
    <property type="entry name" value="C-terminal effector domain of the bipartite response regulators"/>
    <property type="match status" value="1"/>
</dbReference>
<dbReference type="PANTHER" id="PTHR48111">
    <property type="entry name" value="REGULATOR OF RPOS"/>
    <property type="match status" value="1"/>
</dbReference>
<dbReference type="GO" id="GO:0005829">
    <property type="term" value="C:cytosol"/>
    <property type="evidence" value="ECO:0007669"/>
    <property type="project" value="TreeGrafter"/>
</dbReference>
<organism evidence="8">
    <name type="scientific">mine drainage metagenome</name>
    <dbReference type="NCBI Taxonomy" id="410659"/>
    <lineage>
        <taxon>unclassified sequences</taxon>
        <taxon>metagenomes</taxon>
        <taxon>ecological metagenomes</taxon>
    </lineage>
</organism>
<dbReference type="Gene3D" id="3.40.50.2300">
    <property type="match status" value="1"/>
</dbReference>
<dbReference type="InterPro" id="IPR011006">
    <property type="entry name" value="CheY-like_superfamily"/>
</dbReference>
<reference evidence="8" key="1">
    <citation type="submission" date="2013-08" db="EMBL/GenBank/DDBJ databases">
        <authorList>
            <person name="Mendez C."/>
            <person name="Richter M."/>
            <person name="Ferrer M."/>
            <person name="Sanchez J."/>
        </authorList>
    </citation>
    <scope>NUCLEOTIDE SEQUENCE</scope>
</reference>
<evidence type="ECO:0000256" key="1">
    <source>
        <dbReference type="ARBA" id="ARBA00022553"/>
    </source>
</evidence>
<reference evidence="8" key="2">
    <citation type="journal article" date="2014" name="ISME J.">
        <title>Microbial stratification in low pH oxic and suboxic macroscopic growths along an acid mine drainage.</title>
        <authorList>
            <person name="Mendez-Garcia C."/>
            <person name="Mesa V."/>
            <person name="Sprenger R.R."/>
            <person name="Richter M."/>
            <person name="Diez M.S."/>
            <person name="Solano J."/>
            <person name="Bargiela R."/>
            <person name="Golyshina O.V."/>
            <person name="Manteca A."/>
            <person name="Ramos J.L."/>
            <person name="Gallego J.R."/>
            <person name="Llorente I."/>
            <person name="Martins Dos Santos V.A."/>
            <person name="Jensen O.N."/>
            <person name="Pelaez A.I."/>
            <person name="Sanchez J."/>
            <person name="Ferrer M."/>
        </authorList>
    </citation>
    <scope>NUCLEOTIDE SEQUENCE</scope>
</reference>
<dbReference type="InterPro" id="IPR036388">
    <property type="entry name" value="WH-like_DNA-bd_sf"/>
</dbReference>
<dbReference type="SMART" id="SM00862">
    <property type="entry name" value="Trans_reg_C"/>
    <property type="match status" value="1"/>
</dbReference>
<keyword evidence="4" id="KW-0238">DNA-binding</keyword>
<dbReference type="Pfam" id="PF00486">
    <property type="entry name" value="Trans_reg_C"/>
    <property type="match status" value="1"/>
</dbReference>
<sequence length="171" mass="18638">MARDRPECVVLDYAMPEMTGLEVLRSLRSGGDEIPVVMLSAKSDPYDKTTGYASGADVYLGKDEDPSVLRAAVQRLLHRAGAAGTRIEVGGLSIDSATWSCRVDGRAVELPPRVFSLLVALASQAGRVCRKEQLIYQVWGINSDVYTRAVDNAVVELRRLLGDDSAKPRFI</sequence>
<dbReference type="EMBL" id="AUZX01013402">
    <property type="protein sequence ID" value="EQD35653.1"/>
    <property type="molecule type" value="Genomic_DNA"/>
</dbReference>
<evidence type="ECO:0000313" key="8">
    <source>
        <dbReference type="EMBL" id="EQD35653.1"/>
    </source>
</evidence>
<name>T0YR95_9ZZZZ</name>
<evidence type="ECO:0000256" key="5">
    <source>
        <dbReference type="ARBA" id="ARBA00023163"/>
    </source>
</evidence>
<dbReference type="GO" id="GO:0000156">
    <property type="term" value="F:phosphorelay response regulator activity"/>
    <property type="evidence" value="ECO:0007669"/>
    <property type="project" value="TreeGrafter"/>
</dbReference>
<dbReference type="InterPro" id="IPR016032">
    <property type="entry name" value="Sig_transdc_resp-reg_C-effctor"/>
</dbReference>
<dbReference type="PANTHER" id="PTHR48111:SF1">
    <property type="entry name" value="TWO-COMPONENT RESPONSE REGULATOR ORR33"/>
    <property type="match status" value="1"/>
</dbReference>
<comment type="caution">
    <text evidence="8">The sequence shown here is derived from an EMBL/GenBank/DDBJ whole genome shotgun (WGS) entry which is preliminary data.</text>
</comment>
<dbReference type="Pfam" id="PF00072">
    <property type="entry name" value="Response_reg"/>
    <property type="match status" value="1"/>
</dbReference>
<protein>
    <submittedName>
        <fullName evidence="8">Two component transcriptional regulator, winged helix family</fullName>
    </submittedName>
</protein>
<feature type="non-terminal residue" evidence="8">
    <location>
        <position position="171"/>
    </location>
</feature>
<evidence type="ECO:0000256" key="4">
    <source>
        <dbReference type="ARBA" id="ARBA00023125"/>
    </source>
</evidence>
<dbReference type="GO" id="GO:0032993">
    <property type="term" value="C:protein-DNA complex"/>
    <property type="evidence" value="ECO:0007669"/>
    <property type="project" value="TreeGrafter"/>
</dbReference>
<keyword evidence="3" id="KW-0805">Transcription regulation</keyword>
<accession>T0YR95</accession>
<feature type="domain" description="Response regulatory" evidence="6">
    <location>
        <begin position="1"/>
        <end position="77"/>
    </location>
</feature>
<dbReference type="AlphaFoldDB" id="T0YR95"/>
<keyword evidence="2" id="KW-0902">Two-component regulatory system</keyword>
<dbReference type="GO" id="GO:0000976">
    <property type="term" value="F:transcription cis-regulatory region binding"/>
    <property type="evidence" value="ECO:0007669"/>
    <property type="project" value="TreeGrafter"/>
</dbReference>
<keyword evidence="1" id="KW-0597">Phosphoprotein</keyword>
<evidence type="ECO:0000256" key="2">
    <source>
        <dbReference type="ARBA" id="ARBA00023012"/>
    </source>
</evidence>